<name>A0AAV4D919_9GAST</name>
<dbReference type="Proteomes" id="UP000735302">
    <property type="component" value="Unassembled WGS sequence"/>
</dbReference>
<dbReference type="AlphaFoldDB" id="A0AAV4D919"/>
<accession>A0AAV4D919</accession>
<reference evidence="1 2" key="1">
    <citation type="journal article" date="2021" name="Elife">
        <title>Chloroplast acquisition without the gene transfer in kleptoplastic sea slugs, Plakobranchus ocellatus.</title>
        <authorList>
            <person name="Maeda T."/>
            <person name="Takahashi S."/>
            <person name="Yoshida T."/>
            <person name="Shimamura S."/>
            <person name="Takaki Y."/>
            <person name="Nagai Y."/>
            <person name="Toyoda A."/>
            <person name="Suzuki Y."/>
            <person name="Arimoto A."/>
            <person name="Ishii H."/>
            <person name="Satoh N."/>
            <person name="Nishiyama T."/>
            <person name="Hasebe M."/>
            <person name="Maruyama T."/>
            <person name="Minagawa J."/>
            <person name="Obokata J."/>
            <person name="Shigenobu S."/>
        </authorList>
    </citation>
    <scope>NUCLEOTIDE SEQUENCE [LARGE SCALE GENOMIC DNA]</scope>
</reference>
<gene>
    <name evidence="1" type="ORF">PoB_006717300</name>
</gene>
<comment type="caution">
    <text evidence="1">The sequence shown here is derived from an EMBL/GenBank/DDBJ whole genome shotgun (WGS) entry which is preliminary data.</text>
</comment>
<evidence type="ECO:0000313" key="2">
    <source>
        <dbReference type="Proteomes" id="UP000735302"/>
    </source>
</evidence>
<organism evidence="1 2">
    <name type="scientific">Plakobranchus ocellatus</name>
    <dbReference type="NCBI Taxonomy" id="259542"/>
    <lineage>
        <taxon>Eukaryota</taxon>
        <taxon>Metazoa</taxon>
        <taxon>Spiralia</taxon>
        <taxon>Lophotrochozoa</taxon>
        <taxon>Mollusca</taxon>
        <taxon>Gastropoda</taxon>
        <taxon>Heterobranchia</taxon>
        <taxon>Euthyneura</taxon>
        <taxon>Panpulmonata</taxon>
        <taxon>Sacoglossa</taxon>
        <taxon>Placobranchoidea</taxon>
        <taxon>Plakobranchidae</taxon>
        <taxon>Plakobranchus</taxon>
    </lineage>
</organism>
<sequence>MYKVVDAEQIPTLNLSLAPDGPDAPLLGSPPQSFDGHSCFENPCDHKSHRLLRASSPTLLVQCTSAVLRSIWSNWFCSRSSIVTGLSGSKLCVCISVQNQSLCRCRLSLR</sequence>
<evidence type="ECO:0000313" key="1">
    <source>
        <dbReference type="EMBL" id="GFO40668.1"/>
    </source>
</evidence>
<protein>
    <submittedName>
        <fullName evidence="1">Uncharacterized protein</fullName>
    </submittedName>
</protein>
<keyword evidence="2" id="KW-1185">Reference proteome</keyword>
<dbReference type="EMBL" id="BLXT01007628">
    <property type="protein sequence ID" value="GFO40668.1"/>
    <property type="molecule type" value="Genomic_DNA"/>
</dbReference>
<proteinExistence type="predicted"/>